<name>A0A8J2ZZ08_9BACL</name>
<evidence type="ECO:0000313" key="3">
    <source>
        <dbReference type="EMBL" id="GGH86860.1"/>
    </source>
</evidence>
<keyword evidence="2" id="KW-1133">Transmembrane helix</keyword>
<accession>A0A8J2ZZ08</accession>
<proteinExistence type="predicted"/>
<organism evidence="3 4">
    <name type="scientific">Pullulanibacillus pueri</name>
    <dbReference type="NCBI Taxonomy" id="1437324"/>
    <lineage>
        <taxon>Bacteria</taxon>
        <taxon>Bacillati</taxon>
        <taxon>Bacillota</taxon>
        <taxon>Bacilli</taxon>
        <taxon>Bacillales</taxon>
        <taxon>Sporolactobacillaceae</taxon>
        <taxon>Pullulanibacillus</taxon>
    </lineage>
</organism>
<evidence type="ECO:0000256" key="2">
    <source>
        <dbReference type="SAM" id="Phobius"/>
    </source>
</evidence>
<feature type="region of interest" description="Disordered" evidence="1">
    <location>
        <begin position="109"/>
        <end position="136"/>
    </location>
</feature>
<protein>
    <recommendedName>
        <fullName evidence="5">Cation diffusion facilitator family transporter</fullName>
    </recommendedName>
</protein>
<gene>
    <name evidence="3" type="ORF">GCM10007096_35540</name>
</gene>
<feature type="compositionally biased region" description="Basic and acidic residues" evidence="1">
    <location>
        <begin position="185"/>
        <end position="235"/>
    </location>
</feature>
<reference evidence="3" key="2">
    <citation type="submission" date="2020-09" db="EMBL/GenBank/DDBJ databases">
        <authorList>
            <person name="Sun Q."/>
            <person name="Zhou Y."/>
        </authorList>
    </citation>
    <scope>NUCLEOTIDE SEQUENCE</scope>
    <source>
        <strain evidence="3">CGMCC 1.12777</strain>
    </source>
</reference>
<dbReference type="RefSeq" id="WP_188498729.1">
    <property type="nucleotide sequence ID" value="NZ_BMFV01000035.1"/>
</dbReference>
<sequence length="559" mass="62653">MAYKNANQNMAIDNIETEFDFEEVEGLLSKQLEESFSDLELLEKDRATISDPDSLGKVVLDEVWKQFGNQIGLDVTNETLIQKYDREHPEQYKDIADSVMKDKRYKDANKAMRDQQQAGNLKDKYTGKDLKPSEKANLDHVVTRKELFENQRRKQANLDVADLANKAENLKPTNESLNKSKGAKSNKEYVKTRETREKSLIEQNEKANKKVDESNKSDVEKRLQKEKNDKRLNDKLAADDNLMMQNDKGARKAINKDIRVNAAKETGKKAGKDALKTMAISALFSLLKEIMNGLIRFLKGKSKSFKGFLSEMKESVKSFFSKILSVVQTGASTLIGTIISEIFGPIVSLFKKLASLIKQGISSVIEAVNYLRDKRNKDKPFTVKVAQVGKIITVGLVGGSAIFLGEVFEKFLITVPGMQIEIPLIGTLANMIGLFLSSLVSGLIGAIVLNLINKFIAKKLKEEQDQQIIDKKNGILNLQQVQLSVAENRVVALKENFMSGISENHALAKDVMRQSLNKIFEDDNANNEDDTANNSENRKNISGNQSDLARIQNDLEDLL</sequence>
<keyword evidence="2" id="KW-0472">Membrane</keyword>
<dbReference type="EMBL" id="BMFV01000035">
    <property type="protein sequence ID" value="GGH86860.1"/>
    <property type="molecule type" value="Genomic_DNA"/>
</dbReference>
<comment type="caution">
    <text evidence="3">The sequence shown here is derived from an EMBL/GenBank/DDBJ whole genome shotgun (WGS) entry which is preliminary data.</text>
</comment>
<feature type="region of interest" description="Disordered" evidence="1">
    <location>
        <begin position="164"/>
        <end position="235"/>
    </location>
</feature>
<evidence type="ECO:0008006" key="5">
    <source>
        <dbReference type="Google" id="ProtNLM"/>
    </source>
</evidence>
<reference evidence="3" key="1">
    <citation type="journal article" date="2014" name="Int. J. Syst. Evol. Microbiol.">
        <title>Complete genome sequence of Corynebacterium casei LMG S-19264T (=DSM 44701T), isolated from a smear-ripened cheese.</title>
        <authorList>
            <consortium name="US DOE Joint Genome Institute (JGI-PGF)"/>
            <person name="Walter F."/>
            <person name="Albersmeier A."/>
            <person name="Kalinowski J."/>
            <person name="Ruckert C."/>
        </authorList>
    </citation>
    <scope>NUCLEOTIDE SEQUENCE</scope>
    <source>
        <strain evidence="3">CGMCC 1.12777</strain>
    </source>
</reference>
<keyword evidence="4" id="KW-1185">Reference proteome</keyword>
<evidence type="ECO:0000313" key="4">
    <source>
        <dbReference type="Proteomes" id="UP000656813"/>
    </source>
</evidence>
<feature type="compositionally biased region" description="Basic and acidic residues" evidence="1">
    <location>
        <begin position="121"/>
        <end position="136"/>
    </location>
</feature>
<dbReference type="AlphaFoldDB" id="A0A8J2ZZ08"/>
<feature type="region of interest" description="Disordered" evidence="1">
    <location>
        <begin position="520"/>
        <end position="547"/>
    </location>
</feature>
<dbReference type="Proteomes" id="UP000656813">
    <property type="component" value="Unassembled WGS sequence"/>
</dbReference>
<keyword evidence="2" id="KW-0812">Transmembrane</keyword>
<feature type="transmembrane region" description="Helical" evidence="2">
    <location>
        <begin position="428"/>
        <end position="452"/>
    </location>
</feature>
<evidence type="ECO:0000256" key="1">
    <source>
        <dbReference type="SAM" id="MobiDB-lite"/>
    </source>
</evidence>
<feature type="transmembrane region" description="Helical" evidence="2">
    <location>
        <begin position="391"/>
        <end position="408"/>
    </location>
</feature>
<feature type="compositionally biased region" description="Acidic residues" evidence="1">
    <location>
        <begin position="522"/>
        <end position="531"/>
    </location>
</feature>